<name>W6AIT5_9MOLU</name>
<keyword evidence="1" id="KW-0812">Transmembrane</keyword>
<dbReference type="OrthoDB" id="9974524at2"/>
<protein>
    <submittedName>
        <fullName evidence="2">Uncharacterized protein</fullName>
    </submittedName>
</protein>
<sequence>MAIWITLAVLVFIGFLIFIGSFIYLKYKNFNSEAHLQIKNALIKLGDPNYDFQSQSIWNDLFKSVRKEVISIRNSFGLARNNVSWESTRIEKNAFEIVKEFYEKDSGNRVLSKKEKRQNLDTKSRQIIDAPPEKELQSIILEIENEINKDNSKNIS</sequence>
<accession>W6AIT5</accession>
<keyword evidence="1" id="KW-0472">Membrane</keyword>
<organism evidence="2 3">
    <name type="scientific">Spiroplasma sabaudiense Ar-1343</name>
    <dbReference type="NCBI Taxonomy" id="1276257"/>
    <lineage>
        <taxon>Bacteria</taxon>
        <taxon>Bacillati</taxon>
        <taxon>Mycoplasmatota</taxon>
        <taxon>Mollicutes</taxon>
        <taxon>Entomoplasmatales</taxon>
        <taxon>Spiroplasmataceae</taxon>
        <taxon>Spiroplasma</taxon>
    </lineage>
</organism>
<feature type="transmembrane region" description="Helical" evidence="1">
    <location>
        <begin position="6"/>
        <end position="25"/>
    </location>
</feature>
<keyword evidence="1" id="KW-1133">Transmembrane helix</keyword>
<dbReference type="Proteomes" id="UP000019265">
    <property type="component" value="Chromosome"/>
</dbReference>
<keyword evidence="3" id="KW-1185">Reference proteome</keyword>
<reference evidence="2 3" key="1">
    <citation type="journal article" date="2014" name="Genome Biol. Evol.">
        <title>Molecular evolution of the substrate utilization strategies and putative virulence factors in mosquito-associated Spiroplasma species.</title>
        <authorList>
            <person name="Chang T.H."/>
            <person name="Lo W.S."/>
            <person name="Ku C."/>
            <person name="Chen L.L."/>
            <person name="Kuo C.H."/>
        </authorList>
    </citation>
    <scope>NUCLEOTIDE SEQUENCE [LARGE SCALE GENOMIC DNA]</scope>
    <source>
        <strain evidence="2">Ar-1343</strain>
    </source>
</reference>
<gene>
    <name evidence="2" type="ORF">SSABA_v1c02070</name>
</gene>
<dbReference type="RefSeq" id="WP_025250754.1">
    <property type="nucleotide sequence ID" value="NZ_CP006934.1"/>
</dbReference>
<proteinExistence type="predicted"/>
<dbReference type="STRING" id="1276257.SSABA_v1c02070"/>
<evidence type="ECO:0000313" key="3">
    <source>
        <dbReference type="Proteomes" id="UP000019265"/>
    </source>
</evidence>
<dbReference type="AlphaFoldDB" id="W6AIT5"/>
<dbReference type="PATRIC" id="fig|1276257.3.peg.212"/>
<dbReference type="HOGENOM" id="CLU_1685482_0_0_14"/>
<dbReference type="KEGG" id="ssab:SSABA_v1c02070"/>
<evidence type="ECO:0000313" key="2">
    <source>
        <dbReference type="EMBL" id="AHI53619.1"/>
    </source>
</evidence>
<evidence type="ECO:0000256" key="1">
    <source>
        <dbReference type="SAM" id="Phobius"/>
    </source>
</evidence>
<dbReference type="EMBL" id="CP006934">
    <property type="protein sequence ID" value="AHI53619.1"/>
    <property type="molecule type" value="Genomic_DNA"/>
</dbReference>